<feature type="compositionally biased region" description="Low complexity" evidence="1">
    <location>
        <begin position="8"/>
        <end position="22"/>
    </location>
</feature>
<organism evidence="2 3">
    <name type="scientific">Saccharothrix mutabilis subsp. mutabilis</name>
    <dbReference type="NCBI Taxonomy" id="66855"/>
    <lineage>
        <taxon>Bacteria</taxon>
        <taxon>Bacillati</taxon>
        <taxon>Actinomycetota</taxon>
        <taxon>Actinomycetes</taxon>
        <taxon>Pseudonocardiales</taxon>
        <taxon>Pseudonocardiaceae</taxon>
        <taxon>Saccharothrix</taxon>
    </lineage>
</organism>
<reference evidence="2 3" key="1">
    <citation type="journal article" date="2019" name="Int. J. Syst. Evol. Microbiol.">
        <title>The Global Catalogue of Microorganisms (GCM) 10K type strain sequencing project: providing services to taxonomists for standard genome sequencing and annotation.</title>
        <authorList>
            <consortium name="The Broad Institute Genomics Platform"/>
            <consortium name="The Broad Institute Genome Sequencing Center for Infectious Disease"/>
            <person name="Wu L."/>
            <person name="Ma J."/>
        </authorList>
    </citation>
    <scope>NUCLEOTIDE SEQUENCE [LARGE SCALE GENOMIC DNA]</scope>
    <source>
        <strain evidence="2 3">JCM 3380</strain>
    </source>
</reference>
<evidence type="ECO:0000313" key="2">
    <source>
        <dbReference type="EMBL" id="GAA0208712.1"/>
    </source>
</evidence>
<comment type="caution">
    <text evidence="2">The sequence shown here is derived from an EMBL/GenBank/DDBJ whole genome shotgun (WGS) entry which is preliminary data.</text>
</comment>
<accession>A0ABN0T0X7</accession>
<evidence type="ECO:0000256" key="1">
    <source>
        <dbReference type="SAM" id="MobiDB-lite"/>
    </source>
</evidence>
<evidence type="ECO:0000313" key="3">
    <source>
        <dbReference type="Proteomes" id="UP001500416"/>
    </source>
</evidence>
<keyword evidence="3" id="KW-1185">Reference proteome</keyword>
<name>A0ABN0T0X7_9PSEU</name>
<proteinExistence type="predicted"/>
<sequence>MSAISLPANTAFSTTSTATNASVKPYPSTPTPEPVATFDRTPATLLVPAGARWSRVVLAGLGEGCRRQDGQSSVA</sequence>
<protein>
    <submittedName>
        <fullName evidence="2">Uncharacterized protein</fullName>
    </submittedName>
</protein>
<feature type="region of interest" description="Disordered" evidence="1">
    <location>
        <begin position="1"/>
        <end position="37"/>
    </location>
</feature>
<dbReference type="EMBL" id="BAAABU010000001">
    <property type="protein sequence ID" value="GAA0208712.1"/>
    <property type="molecule type" value="Genomic_DNA"/>
</dbReference>
<dbReference type="Proteomes" id="UP001500416">
    <property type="component" value="Unassembled WGS sequence"/>
</dbReference>
<gene>
    <name evidence="2" type="ORF">GCM10010492_02890</name>
</gene>